<organism evidence="1 2">
    <name type="scientific">Penicillium polonicum</name>
    <dbReference type="NCBI Taxonomy" id="60169"/>
    <lineage>
        <taxon>Eukaryota</taxon>
        <taxon>Fungi</taxon>
        <taxon>Dikarya</taxon>
        <taxon>Ascomycota</taxon>
        <taxon>Pezizomycotina</taxon>
        <taxon>Eurotiomycetes</taxon>
        <taxon>Eurotiomycetidae</taxon>
        <taxon>Eurotiales</taxon>
        <taxon>Aspergillaceae</taxon>
        <taxon>Penicillium</taxon>
    </lineage>
</organism>
<keyword evidence="2" id="KW-1185">Reference proteome</keyword>
<sequence>MSVRHFRAYQLISDKDEQVPPQIYQICAHIGYDELLSTIEEFVNVYCERRTLPLLRTTCDKCNTEYQLELREYGKDNLAFMITRWINLGPGRSPDDPQWKVHSLGSQDVPFTLGPEHMLSSPRVIFEASATTSVDGLSTQNLRYLTDQNYRSVMKQLHDSPPSWGLWNEPV</sequence>
<name>A0A1V6NX66_PENPO</name>
<dbReference type="STRING" id="60169.A0A1V6NX66"/>
<dbReference type="Proteomes" id="UP000191408">
    <property type="component" value="Unassembled WGS sequence"/>
</dbReference>
<dbReference type="AlphaFoldDB" id="A0A1V6NX66"/>
<reference evidence="2" key="1">
    <citation type="journal article" date="2017" name="Nat. Microbiol.">
        <title>Global analysis of biosynthetic gene clusters reveals vast potential of secondary metabolite production in Penicillium species.</title>
        <authorList>
            <person name="Nielsen J.C."/>
            <person name="Grijseels S."/>
            <person name="Prigent S."/>
            <person name="Ji B."/>
            <person name="Dainat J."/>
            <person name="Nielsen K.F."/>
            <person name="Frisvad J.C."/>
            <person name="Workman M."/>
            <person name="Nielsen J."/>
        </authorList>
    </citation>
    <scope>NUCLEOTIDE SEQUENCE [LARGE SCALE GENOMIC DNA]</scope>
    <source>
        <strain evidence="2">IBT 4502</strain>
    </source>
</reference>
<comment type="caution">
    <text evidence="1">The sequence shown here is derived from an EMBL/GenBank/DDBJ whole genome shotgun (WGS) entry which is preliminary data.</text>
</comment>
<evidence type="ECO:0000313" key="1">
    <source>
        <dbReference type="EMBL" id="OQD69325.1"/>
    </source>
</evidence>
<dbReference type="OrthoDB" id="3766406at2759"/>
<evidence type="ECO:0000313" key="2">
    <source>
        <dbReference type="Proteomes" id="UP000191408"/>
    </source>
</evidence>
<protein>
    <submittedName>
        <fullName evidence="1">Uncharacterized protein</fullName>
    </submittedName>
</protein>
<proteinExistence type="predicted"/>
<gene>
    <name evidence="1" type="ORF">PENPOL_c002G04553</name>
</gene>
<accession>A0A1V6NX66</accession>
<dbReference type="EMBL" id="MDYM01000002">
    <property type="protein sequence ID" value="OQD69325.1"/>
    <property type="molecule type" value="Genomic_DNA"/>
</dbReference>